<sequence>MKKIIGVSIFIFSLALSQGVVTQMDNGSVDYSAQAINAVGIGFVPTNAVNAGQARRMALRIAKQDALRQLIEIVNGVTLTSETTMSGAMVDDVINTKVRGFIRGARQVGQPKYLSDTSVEVEFTVPMSGISDIMLPPLTVAVAPANNAGGPGAATALNTTTGGVTGLIIDARGLKARPAMAPRILDQNGNAVYGPGKYDRKYAVNNGVAGYSKTLETAQKDPRVTGNPLVVKGVATSGTNRTDITISNADVSRIDVANRNSNILNDCRVLILLD</sequence>
<name>A0A382LBF9_9ZZZZ</name>
<dbReference type="EMBL" id="UINC01086096">
    <property type="protein sequence ID" value="SVC34234.1"/>
    <property type="molecule type" value="Genomic_DNA"/>
</dbReference>
<accession>A0A382LBF9</accession>
<evidence type="ECO:0000313" key="1">
    <source>
        <dbReference type="EMBL" id="SVC34234.1"/>
    </source>
</evidence>
<reference evidence="1" key="1">
    <citation type="submission" date="2018-05" db="EMBL/GenBank/DDBJ databases">
        <authorList>
            <person name="Lanie J.A."/>
            <person name="Ng W.-L."/>
            <person name="Kazmierczak K.M."/>
            <person name="Andrzejewski T.M."/>
            <person name="Davidsen T.M."/>
            <person name="Wayne K.J."/>
            <person name="Tettelin H."/>
            <person name="Glass J.I."/>
            <person name="Rusch D."/>
            <person name="Podicherti R."/>
            <person name="Tsui H.-C.T."/>
            <person name="Winkler M.E."/>
        </authorList>
    </citation>
    <scope>NUCLEOTIDE SEQUENCE</scope>
</reference>
<protein>
    <recommendedName>
        <fullName evidence="2">Flagellar assembly protein T N-terminal domain-containing protein</fullName>
    </recommendedName>
</protein>
<evidence type="ECO:0008006" key="2">
    <source>
        <dbReference type="Google" id="ProtNLM"/>
    </source>
</evidence>
<proteinExistence type="predicted"/>
<gene>
    <name evidence="1" type="ORF">METZ01_LOCUS287088</name>
</gene>
<organism evidence="1">
    <name type="scientific">marine metagenome</name>
    <dbReference type="NCBI Taxonomy" id="408172"/>
    <lineage>
        <taxon>unclassified sequences</taxon>
        <taxon>metagenomes</taxon>
        <taxon>ecological metagenomes</taxon>
    </lineage>
</organism>
<dbReference type="AlphaFoldDB" id="A0A382LBF9"/>